<dbReference type="OrthoDB" id="17315at2759"/>
<keyword evidence="2" id="KW-1133">Transmembrane helix</keyword>
<protein>
    <submittedName>
        <fullName evidence="3">Uncharacterized protein</fullName>
    </submittedName>
</protein>
<keyword evidence="4" id="KW-1185">Reference proteome</keyword>
<evidence type="ECO:0000313" key="3">
    <source>
        <dbReference type="EMBL" id="KAF2071638.1"/>
    </source>
</evidence>
<feature type="compositionally biased region" description="Pro residues" evidence="1">
    <location>
        <begin position="531"/>
        <end position="540"/>
    </location>
</feature>
<feature type="compositionally biased region" description="Basic and acidic residues" evidence="1">
    <location>
        <begin position="485"/>
        <end position="513"/>
    </location>
</feature>
<evidence type="ECO:0000313" key="4">
    <source>
        <dbReference type="Proteomes" id="UP000695562"/>
    </source>
</evidence>
<proteinExistence type="predicted"/>
<dbReference type="Proteomes" id="UP000695562">
    <property type="component" value="Unassembled WGS sequence"/>
</dbReference>
<evidence type="ECO:0000256" key="1">
    <source>
        <dbReference type="SAM" id="MobiDB-lite"/>
    </source>
</evidence>
<name>A0A8J4UY99_9MYCE</name>
<keyword evidence="2" id="KW-0472">Membrane</keyword>
<dbReference type="EMBL" id="AJWJ01000355">
    <property type="protein sequence ID" value="KAF2071638.1"/>
    <property type="molecule type" value="Genomic_DNA"/>
</dbReference>
<evidence type="ECO:0000256" key="2">
    <source>
        <dbReference type="SAM" id="Phobius"/>
    </source>
</evidence>
<organism evidence="3 4">
    <name type="scientific">Polysphondylium violaceum</name>
    <dbReference type="NCBI Taxonomy" id="133409"/>
    <lineage>
        <taxon>Eukaryota</taxon>
        <taxon>Amoebozoa</taxon>
        <taxon>Evosea</taxon>
        <taxon>Eumycetozoa</taxon>
        <taxon>Dictyostelia</taxon>
        <taxon>Dictyosteliales</taxon>
        <taxon>Dictyosteliaceae</taxon>
        <taxon>Polysphondylium</taxon>
    </lineage>
</organism>
<feature type="transmembrane region" description="Helical" evidence="2">
    <location>
        <begin position="266"/>
        <end position="285"/>
    </location>
</feature>
<feature type="region of interest" description="Disordered" evidence="1">
    <location>
        <begin position="485"/>
        <end position="571"/>
    </location>
</feature>
<reference evidence="3" key="1">
    <citation type="submission" date="2020-01" db="EMBL/GenBank/DDBJ databases">
        <title>Development of genomics and gene disruption for Polysphondylium violaceum indicates a role for the polyketide synthase stlB in stalk morphogenesis.</title>
        <authorList>
            <person name="Narita B."/>
            <person name="Kawabe Y."/>
            <person name="Kin K."/>
            <person name="Saito T."/>
            <person name="Gibbs R."/>
            <person name="Kuspa A."/>
            <person name="Muzny D."/>
            <person name="Queller D."/>
            <person name="Richards S."/>
            <person name="Strassman J."/>
            <person name="Sucgang R."/>
            <person name="Worley K."/>
            <person name="Schaap P."/>
        </authorList>
    </citation>
    <scope>NUCLEOTIDE SEQUENCE</scope>
    <source>
        <strain evidence="3">QSvi11</strain>
    </source>
</reference>
<accession>A0A8J4UY99</accession>
<gene>
    <name evidence="3" type="ORF">CYY_007046</name>
</gene>
<keyword evidence="2" id="KW-0812">Transmembrane</keyword>
<sequence>MVRVNCDYIPAWPFLYYKKTTRTILHILWPLITWNESRSGNKVFALFYFLFRITYKERIDTQYFDFFWPIFHFEHNDKGFRFGIRPLMWIISTDSTFKFSLLGIINIFSKHNGDDVWVVIFPLFWYRKKNGNVFWTLAPIIWVRYKDSIDRLLVLVLPLGLFIRGTKGWLMNIAGLFHFSFHDDFTKVFLLPFFTYSNFHSVEKRLTFFVIVHVTWGPTKYRWIVFPIIFCTSKDSDNFFSLYICVVFFYRKRTNFKQLCFMGIYFYQRTMGYTVNIFLLLFFYLRAPNYKYLNILIFFNRHVNSECKRHIFFPFLWIKKKNDSHFIFHLWPLFGFKISQKDNGFAIYFIYPFIAYENYYGGSLKSFHVFFGFIHYCRDLNNSLYRHGITPLYFYRKTPKSVFGQILLYIWYKKVLANQFQMKKFDSSLENSTDIVINRVDETSNSYEKETEVSVDLEKVGYPGNFGNDSDQVQIEKGSIQVHLEKDSDPVHLEKGSDQVHLEKESDPIHLEKESDDTAGYPIKYDESGVPIPPPPPPMKAPGNDIGIDDDSDDIDRRKPSSDNEPKPSELDKDFEYGFKLYSLLPIFWYIKKDEFNSNRYIFFLPFFIMRWCKDIQSSYFLSLIYYQRKDSVTTRICPVFYQKQTLTRTLILSPIYIFWRREGNSFKLILPLFVDVHKSETHIMVLVFPIFVYYRKSIFKFVTLFPFFFRGQDASKGELFTYFFPIYGKSSKGKETNRYFLFPIFSFKRKPEKEFVSIDLFFPFFHYDRSGIDGSYSARILPFYWRSFNPVNEFLLIMPFFWKFVTDKDSRPQKNTLCLPFYFYRDSAEYEFTFATPALLPPYYIHYHREQSQVEQTYFYPFFAHKIKGNDHLRWILLILYRHTWKDFSDYMTMNILFYFKHRSEKWKISGVFPLWVQWHNNLENKYHLRVLFLVAYDRLMSATKAKTRLSFFWILLIKAGLFYRKVTKFAPPPSGDNPDASPEISQLGTKTYFLLLFHKKFNSYTDYSHFSLLWLFKSFISFIYVEKHGKDSLFYVFLLFFYKRTSSLSRTAVIWLFHPIASLFLRESTPFTIITRFFPLFWVRSTPDRVHNDDSIPGKASIQSRAVSILYIVPNFGLINYRRTQQKFALYFLPLFYYRKCKRDYSTIFSLFWFAVPHFSLFNYTREGEIVRHRVFPIYYRISSDCDHGHGTYINLLSIVWLGHPVVALYRFHKTHHNRVICFFPVFWSKYTYATEAFHLSILYIVRKFGFIDYWRNPDFTRFYILFFFFSCNEDNTRLYSLIYLVHPKVSFICYKGSTTKTKFRIALIFYFNNSTHDDIARCHNELAILYLGHPKVSFIGYWSRHTVAHFHIVLLLWVSKIESYTQVGIFWIGAAKSSLYNNPYVNQGIVKKVYSLWYPLSLFLYYDDGAYKTLHLMPIFKYSSQTQKELDKFWLLGGAVYFRSRGDVSEFRWFYRWIRVKSGNTEFVFEFNPFVAYKKKRGETKLLILGGMCGCYSSFCRVCCIEC</sequence>
<feature type="compositionally biased region" description="Basic and acidic residues" evidence="1">
    <location>
        <begin position="555"/>
        <end position="571"/>
    </location>
</feature>
<comment type="caution">
    <text evidence="3">The sequence shown here is derived from an EMBL/GenBank/DDBJ whole genome shotgun (WGS) entry which is preliminary data.</text>
</comment>